<evidence type="ECO:0000256" key="4">
    <source>
        <dbReference type="ARBA" id="ARBA00022519"/>
    </source>
</evidence>
<proteinExistence type="inferred from homology"/>
<evidence type="ECO:0000256" key="9">
    <source>
        <dbReference type="ARBA" id="ARBA00023004"/>
    </source>
</evidence>
<accession>A0A078ADN1</accession>
<organism evidence="15 16">
    <name type="scientific">Stylonychia lemnae</name>
    <name type="common">Ciliate</name>
    <dbReference type="NCBI Taxonomy" id="5949"/>
    <lineage>
        <taxon>Eukaryota</taxon>
        <taxon>Sar</taxon>
        <taxon>Alveolata</taxon>
        <taxon>Ciliophora</taxon>
        <taxon>Intramacronucleata</taxon>
        <taxon>Spirotrichea</taxon>
        <taxon>Stichotrichia</taxon>
        <taxon>Sporadotrichida</taxon>
        <taxon>Oxytrichidae</taxon>
        <taxon>Stylonychinae</taxon>
        <taxon>Stylonychia</taxon>
    </lineage>
</organism>
<feature type="compositionally biased region" description="Polar residues" evidence="12">
    <location>
        <begin position="9"/>
        <end position="25"/>
    </location>
</feature>
<evidence type="ECO:0000256" key="10">
    <source>
        <dbReference type="ARBA" id="ARBA00023033"/>
    </source>
</evidence>
<keyword evidence="3" id="KW-1003">Cell membrane</keyword>
<feature type="transmembrane region" description="Helical" evidence="13">
    <location>
        <begin position="122"/>
        <end position="142"/>
    </location>
</feature>
<keyword evidence="11 13" id="KW-0472">Membrane</keyword>
<feature type="transmembrane region" description="Helical" evidence="13">
    <location>
        <begin position="82"/>
        <end position="101"/>
    </location>
</feature>
<evidence type="ECO:0000256" key="3">
    <source>
        <dbReference type="ARBA" id="ARBA00022475"/>
    </source>
</evidence>
<dbReference type="GO" id="GO:0046872">
    <property type="term" value="F:metal ion binding"/>
    <property type="evidence" value="ECO:0007669"/>
    <property type="project" value="UniProtKB-KW"/>
</dbReference>
<dbReference type="OrthoDB" id="507375at2759"/>
<dbReference type="InterPro" id="IPR033885">
    <property type="entry name" value="AlkB/XylM"/>
</dbReference>
<dbReference type="PANTHER" id="PTHR38674">
    <property type="entry name" value="ALKANE 1-MONOOXYGENASE 1"/>
    <property type="match status" value="1"/>
</dbReference>
<evidence type="ECO:0000259" key="14">
    <source>
        <dbReference type="Pfam" id="PF00487"/>
    </source>
</evidence>
<evidence type="ECO:0000256" key="2">
    <source>
        <dbReference type="ARBA" id="ARBA00010823"/>
    </source>
</evidence>
<evidence type="ECO:0000256" key="12">
    <source>
        <dbReference type="SAM" id="MobiDB-lite"/>
    </source>
</evidence>
<feature type="region of interest" description="Disordered" evidence="12">
    <location>
        <begin position="1"/>
        <end position="25"/>
    </location>
</feature>
<keyword evidence="5 13" id="KW-0812">Transmembrane</keyword>
<evidence type="ECO:0000256" key="7">
    <source>
        <dbReference type="ARBA" id="ARBA00022989"/>
    </source>
</evidence>
<evidence type="ECO:0000256" key="1">
    <source>
        <dbReference type="ARBA" id="ARBA00004429"/>
    </source>
</evidence>
<keyword evidence="8" id="KW-0560">Oxidoreductase</keyword>
<evidence type="ECO:0000313" key="16">
    <source>
        <dbReference type="Proteomes" id="UP000039865"/>
    </source>
</evidence>
<evidence type="ECO:0000256" key="13">
    <source>
        <dbReference type="SAM" id="Phobius"/>
    </source>
</evidence>
<evidence type="ECO:0000256" key="6">
    <source>
        <dbReference type="ARBA" id="ARBA00022723"/>
    </source>
</evidence>
<keyword evidence="7 13" id="KW-1133">Transmembrane helix</keyword>
<feature type="transmembrane region" description="Helical" evidence="13">
    <location>
        <begin position="291"/>
        <end position="309"/>
    </location>
</feature>
<dbReference type="GO" id="GO:0004497">
    <property type="term" value="F:monooxygenase activity"/>
    <property type="evidence" value="ECO:0007669"/>
    <property type="project" value="UniProtKB-KW"/>
</dbReference>
<keyword evidence="16" id="KW-1185">Reference proteome</keyword>
<keyword evidence="6" id="KW-0479">Metal-binding</keyword>
<dbReference type="InterPro" id="IPR005804">
    <property type="entry name" value="FA_desaturase_dom"/>
</dbReference>
<feature type="domain" description="Fatty acid desaturase" evidence="14">
    <location>
        <begin position="158"/>
        <end position="365"/>
    </location>
</feature>
<name>A0A078ADN1_STYLE</name>
<reference evidence="15 16" key="1">
    <citation type="submission" date="2014-06" db="EMBL/GenBank/DDBJ databases">
        <authorList>
            <person name="Swart Estienne"/>
        </authorList>
    </citation>
    <scope>NUCLEOTIDE SEQUENCE [LARGE SCALE GENOMIC DNA]</scope>
    <source>
        <strain evidence="15 16">130c</strain>
    </source>
</reference>
<evidence type="ECO:0000256" key="8">
    <source>
        <dbReference type="ARBA" id="ARBA00023002"/>
    </source>
</evidence>
<dbReference type="GO" id="GO:0006629">
    <property type="term" value="P:lipid metabolic process"/>
    <property type="evidence" value="ECO:0007669"/>
    <property type="project" value="InterPro"/>
</dbReference>
<comment type="similarity">
    <text evidence="2">Belongs to the fatty acid desaturase type 1 family. AlkB subfamily.</text>
</comment>
<gene>
    <name evidence="15" type="primary">Contig18734.g19892</name>
    <name evidence="15" type="ORF">STYLEM_9342</name>
</gene>
<comment type="subcellular location">
    <subcellularLocation>
        <location evidence="1">Cell inner membrane</location>
        <topology evidence="1">Multi-pass membrane protein</topology>
    </subcellularLocation>
</comment>
<dbReference type="InParanoid" id="A0A078ADN1"/>
<dbReference type="AlphaFoldDB" id="A0A078ADN1"/>
<dbReference type="CDD" id="cd03512">
    <property type="entry name" value="Alkane-hydroxylase"/>
    <property type="match status" value="1"/>
</dbReference>
<dbReference type="EMBL" id="CCKQ01008884">
    <property type="protein sequence ID" value="CDW80345.1"/>
    <property type="molecule type" value="Genomic_DNA"/>
</dbReference>
<dbReference type="OMA" id="HAFSWWA"/>
<keyword evidence="9" id="KW-0408">Iron</keyword>
<dbReference type="Pfam" id="PF00487">
    <property type="entry name" value="FA_desaturase"/>
    <property type="match status" value="1"/>
</dbReference>
<evidence type="ECO:0000256" key="5">
    <source>
        <dbReference type="ARBA" id="ARBA00022692"/>
    </source>
</evidence>
<sequence length="443" mass="51711">MQDVRVDLSKQSTGQHITEESQSLTKNQNETYKNNIQNAVAQKKDLALQIDNSPPSYLDLLPFYLPFGIFCIMFYIDYYYQNPFIVVWLAYVAIPIADYTLPVDHKNIPENRIKAYERDWRFMVPVYLVWLIDVGIYFWILYSVSIGQIAQTPASFVIYVISYAQPGAINATIGHELIHRKEKIHKIFGTLSYSKMLYSHFLIQHIVSHHKKVSTPEDPSSARMNESLYEFYWRAIPAGYVEVWDIEQKRLAREGVSPFNPLRNRILLFNILHIAYLGLIFQIFGLHTVCFHLVYSLIITLMFEAVNYLEHYGLSRKKDANGNYESVNIKHSWNAPQMITNWILFKLQRHSDHHAYSYKPYQILDSFPESPMLPYGYSVSLVLSFFPYIWKKVHNPLAVATNNDTKITEEEKRELDKWIIGTLIGVSIVLTYITFIMIGFKST</sequence>
<keyword evidence="10 15" id="KW-0503">Monooxygenase</keyword>
<dbReference type="Proteomes" id="UP000039865">
    <property type="component" value="Unassembled WGS sequence"/>
</dbReference>
<feature type="transmembrane region" description="Helical" evidence="13">
    <location>
        <begin position="266"/>
        <end position="285"/>
    </location>
</feature>
<feature type="transmembrane region" description="Helical" evidence="13">
    <location>
        <begin position="418"/>
        <end position="440"/>
    </location>
</feature>
<evidence type="ECO:0000313" key="15">
    <source>
        <dbReference type="EMBL" id="CDW80345.1"/>
    </source>
</evidence>
<keyword evidence="4" id="KW-0997">Cell inner membrane</keyword>
<dbReference type="GO" id="GO:0005886">
    <property type="term" value="C:plasma membrane"/>
    <property type="evidence" value="ECO:0007669"/>
    <property type="project" value="UniProtKB-SubCell"/>
</dbReference>
<protein>
    <submittedName>
        <fullName evidence="15">Alkane-1 monooxygenase</fullName>
    </submittedName>
</protein>
<feature type="transmembrane region" description="Helical" evidence="13">
    <location>
        <begin position="154"/>
        <end position="173"/>
    </location>
</feature>
<feature type="transmembrane region" description="Helical" evidence="13">
    <location>
        <begin position="57"/>
        <end position="76"/>
    </location>
</feature>
<evidence type="ECO:0000256" key="11">
    <source>
        <dbReference type="ARBA" id="ARBA00023136"/>
    </source>
</evidence>
<dbReference type="PANTHER" id="PTHR38674:SF1">
    <property type="entry name" value="ALKANE 1-MONOOXYGENASE 1"/>
    <property type="match status" value="1"/>
</dbReference>